<dbReference type="PANTHER" id="PTHR33362">
    <property type="entry name" value="SIALIC ACID TRAP TRANSPORTER PERMEASE PROTEIN SIAT-RELATED"/>
    <property type="match status" value="1"/>
</dbReference>
<dbReference type="PIRSF" id="PIRSF006066">
    <property type="entry name" value="HI0050"/>
    <property type="match status" value="1"/>
</dbReference>
<organism evidence="9 10">
    <name type="scientific">Microbaculum marinisediminis</name>
    <dbReference type="NCBI Taxonomy" id="2931392"/>
    <lineage>
        <taxon>Bacteria</taxon>
        <taxon>Pseudomonadati</taxon>
        <taxon>Pseudomonadota</taxon>
        <taxon>Alphaproteobacteria</taxon>
        <taxon>Hyphomicrobiales</taxon>
        <taxon>Tepidamorphaceae</taxon>
        <taxon>Microbaculum</taxon>
    </lineage>
</organism>
<reference evidence="9 10" key="1">
    <citation type="submission" date="2022-04" db="EMBL/GenBank/DDBJ databases">
        <authorList>
            <person name="Ye Y.-Q."/>
            <person name="Du Z.-J."/>
        </authorList>
    </citation>
    <scope>NUCLEOTIDE SEQUENCE [LARGE SCALE GENOMIC DNA]</scope>
    <source>
        <strain evidence="9 10">A6E488</strain>
    </source>
</reference>
<feature type="transmembrane region" description="Helical" evidence="7">
    <location>
        <begin position="6"/>
        <end position="34"/>
    </location>
</feature>
<keyword evidence="3 7" id="KW-0997">Cell inner membrane</keyword>
<keyword evidence="6 7" id="KW-0472">Membrane</keyword>
<feature type="transmembrane region" description="Helical" evidence="7">
    <location>
        <begin position="55"/>
        <end position="76"/>
    </location>
</feature>
<feature type="transmembrane region" description="Helical" evidence="7">
    <location>
        <begin position="139"/>
        <end position="163"/>
    </location>
</feature>
<accession>A0AAW5R2V8</accession>
<evidence type="ECO:0000256" key="2">
    <source>
        <dbReference type="ARBA" id="ARBA00022475"/>
    </source>
</evidence>
<evidence type="ECO:0000256" key="7">
    <source>
        <dbReference type="RuleBase" id="RU369079"/>
    </source>
</evidence>
<feature type="transmembrane region" description="Helical" evidence="7">
    <location>
        <begin position="357"/>
        <end position="379"/>
    </location>
</feature>
<comment type="subcellular location">
    <subcellularLocation>
        <location evidence="1 7">Cell inner membrane</location>
        <topology evidence="1 7">Multi-pass membrane protein</topology>
    </subcellularLocation>
</comment>
<evidence type="ECO:0000256" key="5">
    <source>
        <dbReference type="ARBA" id="ARBA00022989"/>
    </source>
</evidence>
<comment type="caution">
    <text evidence="9">The sequence shown here is derived from an EMBL/GenBank/DDBJ whole genome shotgun (WGS) entry which is preliminary data.</text>
</comment>
<evidence type="ECO:0000256" key="3">
    <source>
        <dbReference type="ARBA" id="ARBA00022519"/>
    </source>
</evidence>
<comment type="similarity">
    <text evidence="7">Belongs to the TRAP transporter large permease family.</text>
</comment>
<feature type="transmembrane region" description="Helical" evidence="7">
    <location>
        <begin position="317"/>
        <end position="350"/>
    </location>
</feature>
<dbReference type="AlphaFoldDB" id="A0AAW5R2V8"/>
<evidence type="ECO:0000313" key="9">
    <source>
        <dbReference type="EMBL" id="MCT8973705.1"/>
    </source>
</evidence>
<dbReference type="InterPro" id="IPR010656">
    <property type="entry name" value="DctM"/>
</dbReference>
<comment type="subunit">
    <text evidence="7">The complex comprises the extracytoplasmic solute receptor protein and the two transmembrane proteins.</text>
</comment>
<dbReference type="RefSeq" id="WP_261617285.1">
    <property type="nucleotide sequence ID" value="NZ_JALIDZ010000008.1"/>
</dbReference>
<evidence type="ECO:0000256" key="1">
    <source>
        <dbReference type="ARBA" id="ARBA00004429"/>
    </source>
</evidence>
<evidence type="ECO:0000256" key="6">
    <source>
        <dbReference type="ARBA" id="ARBA00023136"/>
    </source>
</evidence>
<dbReference type="PANTHER" id="PTHR33362:SF5">
    <property type="entry name" value="C4-DICARBOXYLATE TRAP TRANSPORTER LARGE PERMEASE PROTEIN DCTM"/>
    <property type="match status" value="1"/>
</dbReference>
<dbReference type="Pfam" id="PF06808">
    <property type="entry name" value="DctM"/>
    <property type="match status" value="1"/>
</dbReference>
<dbReference type="InterPro" id="IPR004681">
    <property type="entry name" value="TRAP_DctM"/>
</dbReference>
<dbReference type="Proteomes" id="UP001320898">
    <property type="component" value="Unassembled WGS sequence"/>
</dbReference>
<keyword evidence="2" id="KW-1003">Cell membrane</keyword>
<dbReference type="GO" id="GO:0022857">
    <property type="term" value="F:transmembrane transporter activity"/>
    <property type="evidence" value="ECO:0007669"/>
    <property type="project" value="UniProtKB-UniRule"/>
</dbReference>
<feature type="transmembrane region" description="Helical" evidence="7">
    <location>
        <begin position="169"/>
        <end position="195"/>
    </location>
</feature>
<keyword evidence="10" id="KW-1185">Reference proteome</keyword>
<keyword evidence="4 7" id="KW-0812">Transmembrane</keyword>
<evidence type="ECO:0000259" key="8">
    <source>
        <dbReference type="Pfam" id="PF06808"/>
    </source>
</evidence>
<feature type="domain" description="TRAP C4-dicarboxylate transport system permease DctM subunit" evidence="8">
    <location>
        <begin position="8"/>
        <end position="420"/>
    </location>
</feature>
<dbReference type="GO" id="GO:0005886">
    <property type="term" value="C:plasma membrane"/>
    <property type="evidence" value="ECO:0007669"/>
    <property type="project" value="UniProtKB-SubCell"/>
</dbReference>
<keyword evidence="5 7" id="KW-1133">Transmembrane helix</keyword>
<dbReference type="NCBIfam" id="TIGR00786">
    <property type="entry name" value="dctM"/>
    <property type="match status" value="1"/>
</dbReference>
<feature type="transmembrane region" description="Helical" evidence="7">
    <location>
        <begin position="399"/>
        <end position="424"/>
    </location>
</feature>
<feature type="transmembrane region" description="Helical" evidence="7">
    <location>
        <begin position="279"/>
        <end position="297"/>
    </location>
</feature>
<name>A0AAW5R2V8_9HYPH</name>
<protein>
    <recommendedName>
        <fullName evidence="7">TRAP transporter large permease protein</fullName>
    </recommendedName>
</protein>
<evidence type="ECO:0000256" key="4">
    <source>
        <dbReference type="ARBA" id="ARBA00022692"/>
    </source>
</evidence>
<feature type="transmembrane region" description="Helical" evidence="7">
    <location>
        <begin position="216"/>
        <end position="235"/>
    </location>
</feature>
<comment type="function">
    <text evidence="7">Part of the tripartite ATP-independent periplasmic (TRAP) transport system.</text>
</comment>
<proteinExistence type="inferred from homology"/>
<feature type="transmembrane region" description="Helical" evidence="7">
    <location>
        <begin position="247"/>
        <end position="267"/>
    </location>
</feature>
<feature type="transmembrane region" description="Helical" evidence="7">
    <location>
        <begin position="96"/>
        <end position="118"/>
    </location>
</feature>
<keyword evidence="7" id="KW-0813">Transport</keyword>
<dbReference type="EMBL" id="JALIDZ010000008">
    <property type="protein sequence ID" value="MCT8973705.1"/>
    <property type="molecule type" value="Genomic_DNA"/>
</dbReference>
<sequence length="428" mass="45209">MTEFVIGLVALVGFILIRIPVALAMGIIGFVGYAHYMGFSVSSKMVAGSAFELGSYMLTVIPLFVLMGNFVASSGLGRDLFRAAYAFIGRMPGGLAISAILASGGFAAISGSSVASAATMAKVSYPPMRSFGYSESFSLATIAAGGTLGILIPPSVVLIIYGILAEQNIAKLFLAGIVPGLLGMVLYTLAVGFVVARDRDAGPRGEYVPWSEKWRALREVWGVIALFVLVMGGLYGGVFTATEGAGIGASGALLLTWIRGAMTLAVLRDAFLGAVRTTGALFPILLGSTILGNFIAMTGAPETLADWIGDIDPHPAMLLFIVVLLYLFLGFFFESFSTLFITMPIILPLIDAAGFDLIWFGIIVVVTIEIGLLTPPFGMNVFVLTSVFRNIAPGPVFRALIPFIVADFIRVALLALFPALVLFLPSQM</sequence>
<gene>
    <name evidence="9" type="ORF">MUB46_17715</name>
</gene>
<evidence type="ECO:0000313" key="10">
    <source>
        <dbReference type="Proteomes" id="UP001320898"/>
    </source>
</evidence>